<dbReference type="InterPro" id="IPR029063">
    <property type="entry name" value="SAM-dependent_MTases_sf"/>
</dbReference>
<keyword evidence="2" id="KW-0489">Methyltransferase</keyword>
<dbReference type="CDD" id="cd02440">
    <property type="entry name" value="AdoMet_MTases"/>
    <property type="match status" value="1"/>
</dbReference>
<evidence type="ECO:0000259" key="1">
    <source>
        <dbReference type="Pfam" id="PF08241"/>
    </source>
</evidence>
<dbReference type="PANTHER" id="PTHR43591:SF24">
    <property type="entry name" value="2-METHOXY-6-POLYPRENYL-1,4-BENZOQUINOL METHYLASE, MITOCHONDRIAL"/>
    <property type="match status" value="1"/>
</dbReference>
<dbReference type="EMBL" id="JACOOR010000004">
    <property type="protein sequence ID" value="MBC5659618.1"/>
    <property type="molecule type" value="Genomic_DNA"/>
</dbReference>
<keyword evidence="3" id="KW-1185">Reference proteome</keyword>
<comment type="caution">
    <text evidence="2">The sequence shown here is derived from an EMBL/GenBank/DDBJ whole genome shotgun (WGS) entry which is preliminary data.</text>
</comment>
<name>A0A923RLU8_9FIRM</name>
<dbReference type="PANTHER" id="PTHR43591">
    <property type="entry name" value="METHYLTRANSFERASE"/>
    <property type="match status" value="1"/>
</dbReference>
<dbReference type="Pfam" id="PF08241">
    <property type="entry name" value="Methyltransf_11"/>
    <property type="match status" value="1"/>
</dbReference>
<reference evidence="2" key="1">
    <citation type="submission" date="2020-08" db="EMBL/GenBank/DDBJ databases">
        <title>Genome public.</title>
        <authorList>
            <person name="Liu C."/>
            <person name="Sun Q."/>
        </authorList>
    </citation>
    <scope>NUCLEOTIDE SEQUENCE</scope>
    <source>
        <strain evidence="2">NSJ-68</strain>
    </source>
</reference>
<dbReference type="Proteomes" id="UP000649345">
    <property type="component" value="Unassembled WGS sequence"/>
</dbReference>
<sequence>MGQMLERIEEYWTNRAEGYSQVNQEELATDQKNRWLKALEAEFPHRDPKNIQVLDIGTGPGFFAIILAKAGYQVTAVDYTEEMLCKAKENAGRYADKIRWMRMDAQKLELPDNQFDVAVSRNLTWNLENPDEAYKEWKRVLKPGGQLLNFDANWYGHLFDAEKRREYEEDRKHVEEQAMEDHYIGTDIDEMEAIARKVPLSPVVRPAWDMQVLKGLGFQSVCSDEKVWQRVWSDTEKVNYASTPMFMIKAVK</sequence>
<dbReference type="SUPFAM" id="SSF53335">
    <property type="entry name" value="S-adenosyl-L-methionine-dependent methyltransferases"/>
    <property type="match status" value="1"/>
</dbReference>
<dbReference type="AlphaFoldDB" id="A0A923RLU8"/>
<evidence type="ECO:0000313" key="3">
    <source>
        <dbReference type="Proteomes" id="UP000649345"/>
    </source>
</evidence>
<accession>A0A923RLU8</accession>
<gene>
    <name evidence="2" type="ORF">H8S44_07535</name>
</gene>
<evidence type="ECO:0000313" key="2">
    <source>
        <dbReference type="EMBL" id="MBC5659618.1"/>
    </source>
</evidence>
<organism evidence="2 3">
    <name type="scientific">Anaerosacchariphilus hominis</name>
    <dbReference type="NCBI Taxonomy" id="2763017"/>
    <lineage>
        <taxon>Bacteria</taxon>
        <taxon>Bacillati</taxon>
        <taxon>Bacillota</taxon>
        <taxon>Clostridia</taxon>
        <taxon>Lachnospirales</taxon>
        <taxon>Lachnospiraceae</taxon>
        <taxon>Anaerosacchariphilus</taxon>
    </lineage>
</organism>
<proteinExistence type="predicted"/>
<protein>
    <submittedName>
        <fullName evidence="2">Class I SAM-dependent methyltransferase</fullName>
    </submittedName>
</protein>
<dbReference type="GO" id="GO:0008757">
    <property type="term" value="F:S-adenosylmethionine-dependent methyltransferase activity"/>
    <property type="evidence" value="ECO:0007669"/>
    <property type="project" value="InterPro"/>
</dbReference>
<dbReference type="RefSeq" id="WP_186871933.1">
    <property type="nucleotide sequence ID" value="NZ_JACOOR010000004.1"/>
</dbReference>
<keyword evidence="2" id="KW-0808">Transferase</keyword>
<feature type="domain" description="Methyltransferase type 11" evidence="1">
    <location>
        <begin position="54"/>
        <end position="148"/>
    </location>
</feature>
<dbReference type="Gene3D" id="3.40.50.150">
    <property type="entry name" value="Vaccinia Virus protein VP39"/>
    <property type="match status" value="1"/>
</dbReference>
<dbReference type="GO" id="GO:0032259">
    <property type="term" value="P:methylation"/>
    <property type="evidence" value="ECO:0007669"/>
    <property type="project" value="UniProtKB-KW"/>
</dbReference>
<dbReference type="InterPro" id="IPR013216">
    <property type="entry name" value="Methyltransf_11"/>
</dbReference>